<evidence type="ECO:0000256" key="5">
    <source>
        <dbReference type="ARBA" id="ARBA00023002"/>
    </source>
</evidence>
<gene>
    <name evidence="7" type="ORF">AABB24_006122</name>
</gene>
<dbReference type="SUPFAM" id="SSF48264">
    <property type="entry name" value="Cytochrome P450"/>
    <property type="match status" value="1"/>
</dbReference>
<sequence>SKTKMEYFLLVPLLAFIFFLHQCFFCPSNTQKRSSPPSPRKLPIIGNLHQLGSLPHRSLHQLSKKYGPVMLLHFGSKPVIVASSVDAARNIMKTHDLVWSNRPKSSMADGLFYGSKDVAFSPYGEYCRTEASSLGQIRLLVFGESGVAVGLIDESFR</sequence>
<dbReference type="PANTHER" id="PTHR47955:SF15">
    <property type="entry name" value="CYTOCHROME P450 71A2-LIKE"/>
    <property type="match status" value="1"/>
</dbReference>
<dbReference type="Proteomes" id="UP001627284">
    <property type="component" value="Unassembled WGS sequence"/>
</dbReference>
<evidence type="ECO:0000313" key="7">
    <source>
        <dbReference type="EMBL" id="KAL3374482.1"/>
    </source>
</evidence>
<dbReference type="AlphaFoldDB" id="A0ABD2V034"/>
<evidence type="ECO:0000313" key="8">
    <source>
        <dbReference type="Proteomes" id="UP001627284"/>
    </source>
</evidence>
<dbReference type="Pfam" id="PF00067">
    <property type="entry name" value="p450"/>
    <property type="match status" value="1"/>
</dbReference>
<evidence type="ECO:0000256" key="1">
    <source>
        <dbReference type="ARBA" id="ARBA00001971"/>
    </source>
</evidence>
<keyword evidence="8" id="KW-1185">Reference proteome</keyword>
<dbReference type="PRINTS" id="PR00463">
    <property type="entry name" value="EP450I"/>
</dbReference>
<evidence type="ECO:0000256" key="2">
    <source>
        <dbReference type="ARBA" id="ARBA00010617"/>
    </source>
</evidence>
<dbReference type="GO" id="GO:0016491">
    <property type="term" value="F:oxidoreductase activity"/>
    <property type="evidence" value="ECO:0007669"/>
    <property type="project" value="UniProtKB-KW"/>
</dbReference>
<comment type="cofactor">
    <cofactor evidence="1">
        <name>heme</name>
        <dbReference type="ChEBI" id="CHEBI:30413"/>
    </cofactor>
</comment>
<accession>A0ABD2V034</accession>
<keyword evidence="3" id="KW-0349">Heme</keyword>
<dbReference type="InterPro" id="IPR036396">
    <property type="entry name" value="Cyt_P450_sf"/>
</dbReference>
<keyword evidence="4" id="KW-0479">Metal-binding</keyword>
<evidence type="ECO:0000256" key="3">
    <source>
        <dbReference type="ARBA" id="ARBA00022617"/>
    </source>
</evidence>
<comment type="caution">
    <text evidence="7">The sequence shown here is derived from an EMBL/GenBank/DDBJ whole genome shotgun (WGS) entry which is preliminary data.</text>
</comment>
<evidence type="ECO:0000256" key="4">
    <source>
        <dbReference type="ARBA" id="ARBA00022723"/>
    </source>
</evidence>
<reference evidence="7 8" key="1">
    <citation type="submission" date="2024-05" db="EMBL/GenBank/DDBJ databases">
        <title>De novo assembly of an allotetraploid wild potato.</title>
        <authorList>
            <person name="Hosaka A.J."/>
        </authorList>
    </citation>
    <scope>NUCLEOTIDE SEQUENCE [LARGE SCALE GENOMIC DNA]</scope>
    <source>
        <tissue evidence="7">Young leaves</tissue>
    </source>
</reference>
<feature type="non-terminal residue" evidence="7">
    <location>
        <position position="1"/>
    </location>
</feature>
<protein>
    <submittedName>
        <fullName evidence="7">Uncharacterized protein</fullName>
    </submittedName>
</protein>
<dbReference type="EMBL" id="JBJKTR010000003">
    <property type="protein sequence ID" value="KAL3374482.1"/>
    <property type="molecule type" value="Genomic_DNA"/>
</dbReference>
<dbReference type="Gene3D" id="1.10.630.10">
    <property type="entry name" value="Cytochrome P450"/>
    <property type="match status" value="1"/>
</dbReference>
<keyword evidence="5" id="KW-0560">Oxidoreductase</keyword>
<name>A0ABD2V034_9SOLN</name>
<dbReference type="InterPro" id="IPR002401">
    <property type="entry name" value="Cyt_P450_E_grp-I"/>
</dbReference>
<proteinExistence type="inferred from homology"/>
<dbReference type="PANTHER" id="PTHR47955">
    <property type="entry name" value="CYTOCHROME P450 FAMILY 71 PROTEIN"/>
    <property type="match status" value="1"/>
</dbReference>
<dbReference type="InterPro" id="IPR001128">
    <property type="entry name" value="Cyt_P450"/>
</dbReference>
<evidence type="ECO:0000256" key="6">
    <source>
        <dbReference type="ARBA" id="ARBA00023004"/>
    </source>
</evidence>
<keyword evidence="6" id="KW-0408">Iron</keyword>
<organism evidence="7 8">
    <name type="scientific">Solanum stoloniferum</name>
    <dbReference type="NCBI Taxonomy" id="62892"/>
    <lineage>
        <taxon>Eukaryota</taxon>
        <taxon>Viridiplantae</taxon>
        <taxon>Streptophyta</taxon>
        <taxon>Embryophyta</taxon>
        <taxon>Tracheophyta</taxon>
        <taxon>Spermatophyta</taxon>
        <taxon>Magnoliopsida</taxon>
        <taxon>eudicotyledons</taxon>
        <taxon>Gunneridae</taxon>
        <taxon>Pentapetalae</taxon>
        <taxon>asterids</taxon>
        <taxon>lamiids</taxon>
        <taxon>Solanales</taxon>
        <taxon>Solanaceae</taxon>
        <taxon>Solanoideae</taxon>
        <taxon>Solaneae</taxon>
        <taxon>Solanum</taxon>
    </lineage>
</organism>
<dbReference type="GO" id="GO:0046872">
    <property type="term" value="F:metal ion binding"/>
    <property type="evidence" value="ECO:0007669"/>
    <property type="project" value="UniProtKB-KW"/>
</dbReference>
<comment type="similarity">
    <text evidence="2">Belongs to the cytochrome P450 family.</text>
</comment>